<dbReference type="SUPFAM" id="SSF47943">
    <property type="entry name" value="Retrovirus capsid protein, N-terminal core domain"/>
    <property type="match status" value="1"/>
</dbReference>
<evidence type="ECO:0000313" key="2">
    <source>
        <dbReference type="RefSeq" id="XP_045377976.1"/>
    </source>
</evidence>
<dbReference type="AlphaFoldDB" id="A0A9W3GFI0"/>
<name>A0A9W3GFI0_CAMBA</name>
<protein>
    <submittedName>
        <fullName evidence="2">Uncharacterized protein LOC123618853</fullName>
    </submittedName>
</protein>
<gene>
    <name evidence="2" type="primary">LOC123618853</name>
</gene>
<evidence type="ECO:0000259" key="1">
    <source>
        <dbReference type="Pfam" id="PF02093"/>
    </source>
</evidence>
<dbReference type="InterPro" id="IPR050462">
    <property type="entry name" value="Retroviral_Gag-Pol_poly"/>
</dbReference>
<reference evidence="2" key="1">
    <citation type="submission" date="2025-08" db="UniProtKB">
        <authorList>
            <consortium name="RefSeq"/>
        </authorList>
    </citation>
    <scope>IDENTIFICATION</scope>
    <source>
        <tissue evidence="2">Blood</tissue>
    </source>
</reference>
<dbReference type="InterPro" id="IPR003036">
    <property type="entry name" value="Gag_P30"/>
</dbReference>
<dbReference type="GO" id="GO:0019068">
    <property type="term" value="P:virion assembly"/>
    <property type="evidence" value="ECO:0007669"/>
    <property type="project" value="InterPro"/>
</dbReference>
<organism evidence="2">
    <name type="scientific">Camelus bactrianus</name>
    <name type="common">Bactrian camel</name>
    <dbReference type="NCBI Taxonomy" id="9837"/>
    <lineage>
        <taxon>Eukaryota</taxon>
        <taxon>Metazoa</taxon>
        <taxon>Chordata</taxon>
        <taxon>Craniata</taxon>
        <taxon>Vertebrata</taxon>
        <taxon>Euteleostomi</taxon>
        <taxon>Mammalia</taxon>
        <taxon>Eutheria</taxon>
        <taxon>Laurasiatheria</taxon>
        <taxon>Artiodactyla</taxon>
        <taxon>Tylopoda</taxon>
        <taxon>Camelidae</taxon>
        <taxon>Camelus</taxon>
    </lineage>
</organism>
<dbReference type="Pfam" id="PF02093">
    <property type="entry name" value="Gag_p30"/>
    <property type="match status" value="1"/>
</dbReference>
<feature type="domain" description="Core shell protein Gag P30" evidence="1">
    <location>
        <begin position="139"/>
        <end position="223"/>
    </location>
</feature>
<accession>A0A9W3GFI0</accession>
<dbReference type="InterPro" id="IPR008919">
    <property type="entry name" value="Retrov_capsid_N"/>
</dbReference>
<sequence length="224" mass="25738">MRRRTTRQYSGSSLAEVIQSSGRLCPYQTQWRNQATRPNKGNPEELPMLPLPYVPPASAVPPQLPLLDGPPLPAPPLWPRALSWKSNRRKLYSALQATQPAATLWVPLQETQEPQLLNNDGSVQPGHSILYYQTFSTMDLLNWRHQTLLYSEKPQAMIDLLESIFQTHQPTWDDIQQLLLTLFNTKERKQIITETKKWLQEQAPEGTMYAEEWAQNAAPDTRPE</sequence>
<proteinExistence type="predicted"/>
<dbReference type="PANTHER" id="PTHR33166">
    <property type="entry name" value="GAG_P30 DOMAIN-CONTAINING PROTEIN"/>
    <property type="match status" value="1"/>
</dbReference>
<dbReference type="RefSeq" id="XP_045377976.1">
    <property type="nucleotide sequence ID" value="XM_045522020.1"/>
</dbReference>
<dbReference type="Gene3D" id="1.10.375.10">
    <property type="entry name" value="Human Immunodeficiency Virus Type 1 Capsid Protein"/>
    <property type="match status" value="1"/>
</dbReference>